<proteinExistence type="predicted"/>
<dbReference type="AlphaFoldDB" id="A0A4Y9YTX2"/>
<evidence type="ECO:0000313" key="3">
    <source>
        <dbReference type="Proteomes" id="UP000298327"/>
    </source>
</evidence>
<evidence type="ECO:0000313" key="2">
    <source>
        <dbReference type="EMBL" id="TFY66016.1"/>
    </source>
</evidence>
<gene>
    <name evidence="2" type="ORF">EVG20_g5077</name>
</gene>
<dbReference type="EMBL" id="SEOQ01000286">
    <property type="protein sequence ID" value="TFY66016.1"/>
    <property type="molecule type" value="Genomic_DNA"/>
</dbReference>
<accession>A0A4Y9YTX2</accession>
<dbReference type="OrthoDB" id="201656at2759"/>
<sequence>MPASSGPPALFARVSPPGARCRLRRTTGRRACVRCGRAFSSSSSSGGSSGSPVPSAASTPDLVLASSRSRSGSGKKNKVRPRAVGYSWVSCVADVDFEGGDVREALGALVSMLEGGVVLPEVLIAGAEYGRGRVLGLERATEAFDGGLLEGGGTVVVRVGE</sequence>
<keyword evidence="3" id="KW-1185">Reference proteome</keyword>
<dbReference type="STRING" id="205917.A0A4Y9YTX2"/>
<protein>
    <submittedName>
        <fullName evidence="2">Uncharacterized protein</fullName>
    </submittedName>
</protein>
<comment type="caution">
    <text evidence="2">The sequence shown here is derived from an EMBL/GenBank/DDBJ whole genome shotgun (WGS) entry which is preliminary data.</text>
</comment>
<name>A0A4Y9YTX2_9AGAM</name>
<organism evidence="2 3">
    <name type="scientific">Dentipellis fragilis</name>
    <dbReference type="NCBI Taxonomy" id="205917"/>
    <lineage>
        <taxon>Eukaryota</taxon>
        <taxon>Fungi</taxon>
        <taxon>Dikarya</taxon>
        <taxon>Basidiomycota</taxon>
        <taxon>Agaricomycotina</taxon>
        <taxon>Agaricomycetes</taxon>
        <taxon>Russulales</taxon>
        <taxon>Hericiaceae</taxon>
        <taxon>Dentipellis</taxon>
    </lineage>
</organism>
<feature type="region of interest" description="Disordered" evidence="1">
    <location>
        <begin position="37"/>
        <end position="80"/>
    </location>
</feature>
<dbReference type="Proteomes" id="UP000298327">
    <property type="component" value="Unassembled WGS sequence"/>
</dbReference>
<feature type="compositionally biased region" description="Low complexity" evidence="1">
    <location>
        <begin position="37"/>
        <end position="46"/>
    </location>
</feature>
<reference evidence="2 3" key="1">
    <citation type="submission" date="2019-02" db="EMBL/GenBank/DDBJ databases">
        <title>Genome sequencing of the rare red list fungi Dentipellis fragilis.</title>
        <authorList>
            <person name="Buettner E."/>
            <person name="Kellner H."/>
        </authorList>
    </citation>
    <scope>NUCLEOTIDE SEQUENCE [LARGE SCALE GENOMIC DNA]</scope>
    <source>
        <strain evidence="2 3">DSM 105465</strain>
    </source>
</reference>
<evidence type="ECO:0000256" key="1">
    <source>
        <dbReference type="SAM" id="MobiDB-lite"/>
    </source>
</evidence>